<dbReference type="eggNOG" id="COG0612">
    <property type="taxonomic scope" value="Bacteria"/>
</dbReference>
<dbReference type="SUPFAM" id="SSF63411">
    <property type="entry name" value="LuxS/MPP-like metallohydrolase"/>
    <property type="match status" value="2"/>
</dbReference>
<evidence type="ECO:0000259" key="4">
    <source>
        <dbReference type="Pfam" id="PF05193"/>
    </source>
</evidence>
<evidence type="ECO:0000256" key="1">
    <source>
        <dbReference type="ARBA" id="ARBA00007261"/>
    </source>
</evidence>
<feature type="domain" description="Peptidase M16 C-terminal" evidence="4">
    <location>
        <begin position="199"/>
        <end position="351"/>
    </location>
</feature>
<dbReference type="AlphaFoldDB" id="S9QHF3"/>
<dbReference type="GO" id="GO:0046872">
    <property type="term" value="F:metal ion binding"/>
    <property type="evidence" value="ECO:0007669"/>
    <property type="project" value="InterPro"/>
</dbReference>
<comment type="caution">
    <text evidence="5">The sequence shown here is derived from an EMBL/GenBank/DDBJ whole genome shotgun (WGS) entry which is preliminary data.</text>
</comment>
<dbReference type="Pfam" id="PF00675">
    <property type="entry name" value="Peptidase_M16"/>
    <property type="match status" value="1"/>
</dbReference>
<dbReference type="RefSeq" id="WP_002626471.1">
    <property type="nucleotide sequence ID" value="NZ_ANAH02000011.1"/>
</dbReference>
<evidence type="ECO:0000256" key="2">
    <source>
        <dbReference type="SAM" id="SignalP"/>
    </source>
</evidence>
<keyword evidence="5" id="KW-0378">Hydrolase</keyword>
<dbReference type="EMBL" id="ANAH02000011">
    <property type="protein sequence ID" value="EPX60699.1"/>
    <property type="molecule type" value="Genomic_DNA"/>
</dbReference>
<protein>
    <submittedName>
        <fullName evidence="5">Protease</fullName>
    </submittedName>
</protein>
<dbReference type="OrthoDB" id="5506967at2"/>
<gene>
    <name evidence="5" type="ORF">D187_001348</name>
</gene>
<sequence length="436" mass="47813">MSTNPLRTPMACVLLALVLVSSVALARGRGREAAVGAPLRPTVEKLADGSELVLAPRPRAAWASLHYVVRTGSRKDPEGKEGLAHLLEHVIFHGTYDVRGEDFQQAVKTAGGEFNGFTTAHSTTYVLQAPAESFLPLADQLVRIVTSPKLDPRQMQREVEIIRTESQDLGQGPGFHEHLENSLFSGSGAILGTQQTLDSISRKDLADFYTRYYTPANTSIVITGGVKREEVLGMLERAVRLPPSLPGESPLTPVTPPVLPIEQSTRASFSLIAYGYHVAPKDKGACARVAALLELRLTRALHVEEPLTLGMQVRCMSLRGNTFLMALAFSESLNANTLPERMQLAFEQLGREPPTAAEEKLMDRHVQRAYAQQVEDDLQRGSELAREVAQPRAGPLDPALLMSLPKRLPRGAMRDFARRTFLPERQVVVNFSPFSG</sequence>
<evidence type="ECO:0000313" key="5">
    <source>
        <dbReference type="EMBL" id="EPX60699.1"/>
    </source>
</evidence>
<organism evidence="5 6">
    <name type="scientific">Cystobacter fuscus (strain ATCC 25194 / DSM 2262 / NBRC 100088 / M29)</name>
    <dbReference type="NCBI Taxonomy" id="1242864"/>
    <lineage>
        <taxon>Bacteria</taxon>
        <taxon>Pseudomonadati</taxon>
        <taxon>Myxococcota</taxon>
        <taxon>Myxococcia</taxon>
        <taxon>Myxococcales</taxon>
        <taxon>Cystobacterineae</taxon>
        <taxon>Archangiaceae</taxon>
        <taxon>Cystobacter</taxon>
    </lineage>
</organism>
<dbReference type="Gene3D" id="3.30.830.10">
    <property type="entry name" value="Metalloenzyme, LuxS/M16 peptidase-like"/>
    <property type="match status" value="1"/>
</dbReference>
<feature type="signal peptide" evidence="2">
    <location>
        <begin position="1"/>
        <end position="26"/>
    </location>
</feature>
<dbReference type="Pfam" id="PF05193">
    <property type="entry name" value="Peptidase_M16_C"/>
    <property type="match status" value="1"/>
</dbReference>
<comment type="similarity">
    <text evidence="1">Belongs to the peptidase M16 family.</text>
</comment>
<dbReference type="InterPro" id="IPR007863">
    <property type="entry name" value="Peptidase_M16_C"/>
</dbReference>
<proteinExistence type="inferred from homology"/>
<reference evidence="5" key="1">
    <citation type="submission" date="2013-05" db="EMBL/GenBank/DDBJ databases">
        <title>Genome assembly of Cystobacter fuscus DSM 2262.</title>
        <authorList>
            <person name="Sharma G."/>
            <person name="Khatri I."/>
            <person name="Kaur C."/>
            <person name="Mayilraj S."/>
            <person name="Subramanian S."/>
        </authorList>
    </citation>
    <scope>NUCLEOTIDE SEQUENCE [LARGE SCALE GENOMIC DNA]</scope>
    <source>
        <strain evidence="5">DSM 2262</strain>
    </source>
</reference>
<dbReference type="PANTHER" id="PTHR11851">
    <property type="entry name" value="METALLOPROTEASE"/>
    <property type="match status" value="1"/>
</dbReference>
<evidence type="ECO:0000313" key="6">
    <source>
        <dbReference type="Proteomes" id="UP000011682"/>
    </source>
</evidence>
<keyword evidence="2" id="KW-0732">Signal</keyword>
<accession>S9QHF3</accession>
<keyword evidence="5" id="KW-0645">Protease</keyword>
<dbReference type="InterPro" id="IPR050361">
    <property type="entry name" value="MPP/UQCRC_Complex"/>
</dbReference>
<dbReference type="InterPro" id="IPR011765">
    <property type="entry name" value="Pept_M16_N"/>
</dbReference>
<feature type="domain" description="Peptidase M16 N-terminal" evidence="3">
    <location>
        <begin position="58"/>
        <end position="179"/>
    </location>
</feature>
<dbReference type="PANTHER" id="PTHR11851:SF49">
    <property type="entry name" value="MITOCHONDRIAL-PROCESSING PEPTIDASE SUBUNIT ALPHA"/>
    <property type="match status" value="1"/>
</dbReference>
<evidence type="ECO:0000259" key="3">
    <source>
        <dbReference type="Pfam" id="PF00675"/>
    </source>
</evidence>
<dbReference type="GO" id="GO:0006508">
    <property type="term" value="P:proteolysis"/>
    <property type="evidence" value="ECO:0007669"/>
    <property type="project" value="UniProtKB-KW"/>
</dbReference>
<dbReference type="GO" id="GO:0008233">
    <property type="term" value="F:peptidase activity"/>
    <property type="evidence" value="ECO:0007669"/>
    <property type="project" value="UniProtKB-KW"/>
</dbReference>
<keyword evidence="6" id="KW-1185">Reference proteome</keyword>
<dbReference type="Proteomes" id="UP000011682">
    <property type="component" value="Unassembled WGS sequence"/>
</dbReference>
<feature type="chain" id="PRO_5004555286" evidence="2">
    <location>
        <begin position="27"/>
        <end position="436"/>
    </location>
</feature>
<dbReference type="InterPro" id="IPR011249">
    <property type="entry name" value="Metalloenz_LuxS/M16"/>
</dbReference>
<name>S9QHF3_CYSF2</name>